<comment type="caution">
    <text evidence="4">The sequence shown here is derived from an EMBL/GenBank/DDBJ whole genome shotgun (WGS) entry which is preliminary data.</text>
</comment>
<dbReference type="InterPro" id="IPR001509">
    <property type="entry name" value="Epimerase_deHydtase"/>
</dbReference>
<proteinExistence type="inferred from homology"/>
<evidence type="ECO:0000259" key="3">
    <source>
        <dbReference type="Pfam" id="PF01370"/>
    </source>
</evidence>
<evidence type="ECO:0000256" key="2">
    <source>
        <dbReference type="ARBA" id="ARBA00023445"/>
    </source>
</evidence>
<dbReference type="InterPro" id="IPR050425">
    <property type="entry name" value="NAD(P)_dehydrat-like"/>
</dbReference>
<dbReference type="Gene3D" id="3.40.50.720">
    <property type="entry name" value="NAD(P)-binding Rossmann-like Domain"/>
    <property type="match status" value="1"/>
</dbReference>
<reference evidence="4 5" key="1">
    <citation type="journal article" date="2024" name="IMA Fungus">
        <title>IMA Genome - F19 : A genome assembly and annotation guide to empower mycologists, including annotated draft genome sequences of Ceratocystis pirilliformis, Diaporthe australafricana, Fusarium ophioides, Paecilomyces lecythidis, and Sporothrix stenoceras.</title>
        <authorList>
            <person name="Aylward J."/>
            <person name="Wilson A.M."/>
            <person name="Visagie C.M."/>
            <person name="Spraker J."/>
            <person name="Barnes I."/>
            <person name="Buitendag C."/>
            <person name="Ceriani C."/>
            <person name="Del Mar Angel L."/>
            <person name="du Plessis D."/>
            <person name="Fuchs T."/>
            <person name="Gasser K."/>
            <person name="Kramer D."/>
            <person name="Li W."/>
            <person name="Munsamy K."/>
            <person name="Piso A."/>
            <person name="Price J.L."/>
            <person name="Sonnekus B."/>
            <person name="Thomas C."/>
            <person name="van der Nest A."/>
            <person name="van Dijk A."/>
            <person name="van Heerden A."/>
            <person name="van Vuuren N."/>
            <person name="Yilmaz N."/>
            <person name="Duong T.A."/>
            <person name="van der Merwe N.A."/>
            <person name="Wingfield M.J."/>
            <person name="Wingfield B.D."/>
        </authorList>
    </citation>
    <scope>NUCLEOTIDE SEQUENCE [LARGE SCALE GENOMIC DNA]</scope>
    <source>
        <strain evidence="4 5">CMW 5346</strain>
    </source>
</reference>
<feature type="domain" description="NAD-dependent epimerase/dehydratase" evidence="3">
    <location>
        <begin position="6"/>
        <end position="258"/>
    </location>
</feature>
<name>A0ABR3Z7X2_9PEZI</name>
<dbReference type="Pfam" id="PF01370">
    <property type="entry name" value="Epimerase"/>
    <property type="match status" value="1"/>
</dbReference>
<sequence length="342" mass="36549">MSTPFVLITGATGFIGAEVLHQALAKGYRTRVTVRKEEQAAAIKARHPDAGDRLEIIVVPVLDNVAALTEALSGGVDYILHIASPMPQPGLDLQTGYIDPAVHSTVAVLDAAKAFPSVKRVIITSSTLALAPLDYSTQPGFVIREGSNRSLQVDPSVPVPDGPAAEGIKYHISKILAHRATLDWIDAAKAKNEKIPEVVTVHPYFVIGHDRTHPAKGGPAHGVNQIYLASLQSPFPYVPSALVDVRDVATVHVAALAASSQLLEGQGRDVTEVIAKGPRVTWEEIVAFVKENYPSFTVNQTTSGPFTEPTTSDTTRAQRDFGVPQFHPALDSVAALLDQNTE</sequence>
<dbReference type="PANTHER" id="PTHR10366:SF812">
    <property type="entry name" value="VPS9 DOMAIN-CONTAINING PROTEIN"/>
    <property type="match status" value="1"/>
</dbReference>
<dbReference type="SUPFAM" id="SSF51735">
    <property type="entry name" value="NAD(P)-binding Rossmann-fold domains"/>
    <property type="match status" value="1"/>
</dbReference>
<dbReference type="EMBL" id="JAWCUI010000023">
    <property type="protein sequence ID" value="KAL1896277.1"/>
    <property type="molecule type" value="Genomic_DNA"/>
</dbReference>
<dbReference type="PANTHER" id="PTHR10366">
    <property type="entry name" value="NAD DEPENDENT EPIMERASE/DEHYDRATASE"/>
    <property type="match status" value="1"/>
</dbReference>
<keyword evidence="5" id="KW-1185">Reference proteome</keyword>
<organism evidence="4 5">
    <name type="scientific">Sporothrix stenoceras</name>
    <dbReference type="NCBI Taxonomy" id="5173"/>
    <lineage>
        <taxon>Eukaryota</taxon>
        <taxon>Fungi</taxon>
        <taxon>Dikarya</taxon>
        <taxon>Ascomycota</taxon>
        <taxon>Pezizomycotina</taxon>
        <taxon>Sordariomycetes</taxon>
        <taxon>Sordariomycetidae</taxon>
        <taxon>Ophiostomatales</taxon>
        <taxon>Ophiostomataceae</taxon>
        <taxon>Sporothrix</taxon>
    </lineage>
</organism>
<evidence type="ECO:0000313" key="4">
    <source>
        <dbReference type="EMBL" id="KAL1896277.1"/>
    </source>
</evidence>
<evidence type="ECO:0000313" key="5">
    <source>
        <dbReference type="Proteomes" id="UP001583186"/>
    </source>
</evidence>
<dbReference type="Proteomes" id="UP001583186">
    <property type="component" value="Unassembled WGS sequence"/>
</dbReference>
<protein>
    <recommendedName>
        <fullName evidence="3">NAD-dependent epimerase/dehydratase domain-containing protein</fullName>
    </recommendedName>
</protein>
<comment type="similarity">
    <text evidence="2">Belongs to the NAD(P)-dependent epimerase/dehydratase family. Dihydroflavonol-4-reductase subfamily.</text>
</comment>
<accession>A0ABR3Z7X2</accession>
<evidence type="ECO:0000256" key="1">
    <source>
        <dbReference type="ARBA" id="ARBA00023002"/>
    </source>
</evidence>
<dbReference type="InterPro" id="IPR036291">
    <property type="entry name" value="NAD(P)-bd_dom_sf"/>
</dbReference>
<gene>
    <name evidence="4" type="ORF">Sste5346_004660</name>
</gene>
<keyword evidence="1" id="KW-0560">Oxidoreductase</keyword>